<reference evidence="9 10" key="1">
    <citation type="journal article" date="2016" name="Antonie Van Leeuwenhoek">
        <title>Dongia soli sp. nov., isolated from soil from Dokdo, Korea.</title>
        <authorList>
            <person name="Kim D.U."/>
            <person name="Lee H."/>
            <person name="Kim H."/>
            <person name="Kim S.G."/>
            <person name="Ka J.O."/>
        </authorList>
    </citation>
    <scope>NUCLEOTIDE SEQUENCE [LARGE SCALE GENOMIC DNA]</scope>
    <source>
        <strain evidence="9 10">D78</strain>
    </source>
</reference>
<evidence type="ECO:0000256" key="6">
    <source>
        <dbReference type="ARBA" id="ARBA00023163"/>
    </source>
</evidence>
<dbReference type="InterPro" id="IPR012340">
    <property type="entry name" value="NA-bd_OB-fold"/>
</dbReference>
<proteinExistence type="predicted"/>
<comment type="subcellular location">
    <subcellularLocation>
        <location evidence="1 7">Cytoplasm</location>
    </subcellularLocation>
</comment>
<evidence type="ECO:0000256" key="3">
    <source>
        <dbReference type="ARBA" id="ARBA00023015"/>
    </source>
</evidence>
<dbReference type="PANTHER" id="PTHR46565">
    <property type="entry name" value="COLD SHOCK DOMAIN PROTEIN 2"/>
    <property type="match status" value="1"/>
</dbReference>
<dbReference type="PROSITE" id="PS00352">
    <property type="entry name" value="CSD_1"/>
    <property type="match status" value="1"/>
</dbReference>
<dbReference type="SUPFAM" id="SSF50249">
    <property type="entry name" value="Nucleic acid-binding proteins"/>
    <property type="match status" value="1"/>
</dbReference>
<dbReference type="PRINTS" id="PR00050">
    <property type="entry name" value="COLDSHOCK"/>
</dbReference>
<keyword evidence="3" id="KW-0805">Transcription regulation</keyword>
<comment type="caution">
    <text evidence="9">The sequence shown here is derived from an EMBL/GenBank/DDBJ whole genome shotgun (WGS) entry which is preliminary data.</text>
</comment>
<name>A0ABU5E4Y0_9PROT</name>
<dbReference type="Pfam" id="PF00313">
    <property type="entry name" value="CSD"/>
    <property type="match status" value="1"/>
</dbReference>
<dbReference type="PIRSF" id="PIRSF002599">
    <property type="entry name" value="Cold_shock_A"/>
    <property type="match status" value="1"/>
</dbReference>
<keyword evidence="2" id="KW-0963">Cytoplasm</keyword>
<dbReference type="Gene3D" id="2.40.50.140">
    <property type="entry name" value="Nucleic acid-binding proteins"/>
    <property type="match status" value="1"/>
</dbReference>
<evidence type="ECO:0000256" key="7">
    <source>
        <dbReference type="RuleBase" id="RU000408"/>
    </source>
</evidence>
<evidence type="ECO:0000259" key="8">
    <source>
        <dbReference type="PROSITE" id="PS51857"/>
    </source>
</evidence>
<evidence type="ECO:0000313" key="9">
    <source>
        <dbReference type="EMBL" id="MDY0881353.1"/>
    </source>
</evidence>
<feature type="domain" description="CSD" evidence="8">
    <location>
        <begin position="1"/>
        <end position="67"/>
    </location>
</feature>
<keyword evidence="5" id="KW-0010">Activator</keyword>
<dbReference type="InterPro" id="IPR002059">
    <property type="entry name" value="CSP_DNA-bd"/>
</dbReference>
<dbReference type="EMBL" id="JAXCLW010000001">
    <property type="protein sequence ID" value="MDY0881353.1"/>
    <property type="molecule type" value="Genomic_DNA"/>
</dbReference>
<dbReference type="CDD" id="cd04458">
    <property type="entry name" value="CSP_CDS"/>
    <property type="match status" value="1"/>
</dbReference>
<dbReference type="InterPro" id="IPR012156">
    <property type="entry name" value="Cold_shock_CspA"/>
</dbReference>
<keyword evidence="6" id="KW-0804">Transcription</keyword>
<dbReference type="InterPro" id="IPR011129">
    <property type="entry name" value="CSD"/>
</dbReference>
<dbReference type="InterPro" id="IPR019844">
    <property type="entry name" value="CSD_CS"/>
</dbReference>
<evidence type="ECO:0000256" key="4">
    <source>
        <dbReference type="ARBA" id="ARBA00023125"/>
    </source>
</evidence>
<gene>
    <name evidence="9" type="ORF">SMD27_00720</name>
</gene>
<sequence>MATGTVLWFNEKKGFGFIKPDEAGPDLFVHISDVVAAGRRHLDEGERIAFITVDQGNGRWYAVGLEILGGD</sequence>
<dbReference type="PROSITE" id="PS51857">
    <property type="entry name" value="CSD_2"/>
    <property type="match status" value="1"/>
</dbReference>
<organism evidence="9 10">
    <name type="scientific">Dongia soli</name>
    <dbReference type="NCBI Taxonomy" id="600628"/>
    <lineage>
        <taxon>Bacteria</taxon>
        <taxon>Pseudomonadati</taxon>
        <taxon>Pseudomonadota</taxon>
        <taxon>Alphaproteobacteria</taxon>
        <taxon>Rhodospirillales</taxon>
        <taxon>Dongiaceae</taxon>
        <taxon>Dongia</taxon>
    </lineage>
</organism>
<dbReference type="Proteomes" id="UP001279642">
    <property type="component" value="Unassembled WGS sequence"/>
</dbReference>
<keyword evidence="10" id="KW-1185">Reference proteome</keyword>
<evidence type="ECO:0000256" key="2">
    <source>
        <dbReference type="ARBA" id="ARBA00022490"/>
    </source>
</evidence>
<protein>
    <submittedName>
        <fullName evidence="9">Cold shock domain-containing protein</fullName>
    </submittedName>
</protein>
<accession>A0ABU5E4Y0</accession>
<evidence type="ECO:0000313" key="10">
    <source>
        <dbReference type="Proteomes" id="UP001279642"/>
    </source>
</evidence>
<dbReference type="PANTHER" id="PTHR46565:SF27">
    <property type="entry name" value="COLD SHOCK DOMAIN-CONTAINING PROTEIN 3-LIKE"/>
    <property type="match status" value="1"/>
</dbReference>
<dbReference type="SMART" id="SM00357">
    <property type="entry name" value="CSP"/>
    <property type="match status" value="1"/>
</dbReference>
<evidence type="ECO:0000256" key="5">
    <source>
        <dbReference type="ARBA" id="ARBA00023159"/>
    </source>
</evidence>
<evidence type="ECO:0000256" key="1">
    <source>
        <dbReference type="ARBA" id="ARBA00004496"/>
    </source>
</evidence>
<keyword evidence="4" id="KW-0238">DNA-binding</keyword>